<sequence length="500" mass="56516">MVLQVLGDVWAKLRLWKDEDPPISFVVLPVDIMNLIFDFLQTNGTPNEHQLVDLLSLSLTCRDLRFLVLPRLFRRISSDNASRDSVWPISLWPFFRTLQLHDRDQIIFLSSGMLSALSSMPAVTKIVLSTKAVVPAEFFVAASAIATLQVLELRKVRLDGQMPSVPLTFPSLSNLVISIVGPQGVTRVAGIDTEREKERIVSLLTIVAPQLETLAISGELLSPPICDLAWPKLREFTVTEHTPIPYIPTPRLLAHMPALHSLALLYTMDIWRDEVATFKLGTSVHDPLINCSPNLTAVTLSNMGLDDPILDQLPPLLDGLSLVPMWDLHNHLPYHNAFGEVRFFREDAMNLVRRLSRFNHLTKLEFLVLQQQPRPPLIDLVATLFPALQSLHLGYNVYRAADVYLIEMSDMTFISSLRGIQNLRHLKFSLDIYWSEADRGAPATAAYILLQQIPTLQTVSYRWRHYSMASRSGIWYSWDRSVLSNPIPPQLRLALSGREA</sequence>
<dbReference type="SUPFAM" id="SSF52047">
    <property type="entry name" value="RNI-like"/>
    <property type="match status" value="1"/>
</dbReference>
<proteinExistence type="predicted"/>
<dbReference type="GeneID" id="59350030"/>
<reference evidence="1" key="1">
    <citation type="submission" date="2020-05" db="EMBL/GenBank/DDBJ databases">
        <title>Mycena genomes resolve the evolution of fungal bioluminescence.</title>
        <authorList>
            <person name="Tsai I.J."/>
        </authorList>
    </citation>
    <scope>NUCLEOTIDE SEQUENCE</scope>
    <source>
        <strain evidence="1">171206Taipei</strain>
    </source>
</reference>
<protein>
    <recommendedName>
        <fullName evidence="3">F-box domain-containing protein</fullName>
    </recommendedName>
</protein>
<evidence type="ECO:0008006" key="3">
    <source>
        <dbReference type="Google" id="ProtNLM"/>
    </source>
</evidence>
<dbReference type="EMBL" id="JACAZF010000009">
    <property type="protein sequence ID" value="KAF7295545.1"/>
    <property type="molecule type" value="Genomic_DNA"/>
</dbReference>
<accession>A0A8H6SB69</accession>
<gene>
    <name evidence="1" type="ORF">MIND_01094500</name>
</gene>
<dbReference type="OrthoDB" id="2747524at2759"/>
<dbReference type="Gene3D" id="3.80.10.10">
    <property type="entry name" value="Ribonuclease Inhibitor"/>
    <property type="match status" value="1"/>
</dbReference>
<dbReference type="Proteomes" id="UP000636479">
    <property type="component" value="Unassembled WGS sequence"/>
</dbReference>
<comment type="caution">
    <text evidence="1">The sequence shown here is derived from an EMBL/GenBank/DDBJ whole genome shotgun (WGS) entry which is preliminary data.</text>
</comment>
<organism evidence="1 2">
    <name type="scientific">Mycena indigotica</name>
    <dbReference type="NCBI Taxonomy" id="2126181"/>
    <lineage>
        <taxon>Eukaryota</taxon>
        <taxon>Fungi</taxon>
        <taxon>Dikarya</taxon>
        <taxon>Basidiomycota</taxon>
        <taxon>Agaricomycotina</taxon>
        <taxon>Agaricomycetes</taxon>
        <taxon>Agaricomycetidae</taxon>
        <taxon>Agaricales</taxon>
        <taxon>Marasmiineae</taxon>
        <taxon>Mycenaceae</taxon>
        <taxon>Mycena</taxon>
    </lineage>
</organism>
<dbReference type="RefSeq" id="XP_037216908.1">
    <property type="nucleotide sequence ID" value="XM_037367514.1"/>
</dbReference>
<keyword evidence="2" id="KW-1185">Reference proteome</keyword>
<dbReference type="InterPro" id="IPR032675">
    <property type="entry name" value="LRR_dom_sf"/>
</dbReference>
<evidence type="ECO:0000313" key="1">
    <source>
        <dbReference type="EMBL" id="KAF7295545.1"/>
    </source>
</evidence>
<dbReference type="AlphaFoldDB" id="A0A8H6SB69"/>
<evidence type="ECO:0000313" key="2">
    <source>
        <dbReference type="Proteomes" id="UP000636479"/>
    </source>
</evidence>
<name>A0A8H6SB69_9AGAR</name>